<dbReference type="EMBL" id="CAJMWS010000313">
    <property type="protein sequence ID" value="CAE6412403.1"/>
    <property type="molecule type" value="Genomic_DNA"/>
</dbReference>
<protein>
    <submittedName>
        <fullName evidence="1">Uncharacterized protein</fullName>
    </submittedName>
</protein>
<reference evidence="1" key="1">
    <citation type="submission" date="2021-01" db="EMBL/GenBank/DDBJ databases">
        <authorList>
            <person name="Kaushik A."/>
        </authorList>
    </citation>
    <scope>NUCLEOTIDE SEQUENCE</scope>
    <source>
        <strain evidence="1">AG1-1C</strain>
    </source>
</reference>
<gene>
    <name evidence="1" type="ORF">RDB_LOCUS69917</name>
</gene>
<evidence type="ECO:0000313" key="2">
    <source>
        <dbReference type="Proteomes" id="UP000663846"/>
    </source>
</evidence>
<dbReference type="AlphaFoldDB" id="A0A8H2WZK4"/>
<comment type="caution">
    <text evidence="1">The sequence shown here is derived from an EMBL/GenBank/DDBJ whole genome shotgun (WGS) entry which is preliminary data.</text>
</comment>
<proteinExistence type="predicted"/>
<sequence length="291" mass="32815">MYIVAKREFIRAQPRRCFPKDLSIVTLVGQYARFPLRTGTYPAFTSSLNPSEEPHRRLCVLSTNDSKAGLPGAPQLSLQTTLYDGSHKFPIAPVLPIPSTTYNLFVLAVGVAYDGLKDPQHDLDILNALFSGRGSENVFFRGISGEDATIEVIEDAMGKLYREALKSSESNMLILLTGEGDDYNRMYLMGGTYITDRDLRSWMWKLQIDSHPETRAVAIVLDYCRTNENIPIGVPHIGVEFVWSCYPGQTAAGLRFPNRQDVPRSCFLLALMMASHEFARKKKRSHRRHQL</sequence>
<dbReference type="Proteomes" id="UP000663846">
    <property type="component" value="Unassembled WGS sequence"/>
</dbReference>
<evidence type="ECO:0000313" key="1">
    <source>
        <dbReference type="EMBL" id="CAE6412403.1"/>
    </source>
</evidence>
<name>A0A8H2WZK4_9AGAM</name>
<accession>A0A8H2WZK4</accession>
<organism evidence="1 2">
    <name type="scientific">Rhizoctonia solani</name>
    <dbReference type="NCBI Taxonomy" id="456999"/>
    <lineage>
        <taxon>Eukaryota</taxon>
        <taxon>Fungi</taxon>
        <taxon>Dikarya</taxon>
        <taxon>Basidiomycota</taxon>
        <taxon>Agaricomycotina</taxon>
        <taxon>Agaricomycetes</taxon>
        <taxon>Cantharellales</taxon>
        <taxon>Ceratobasidiaceae</taxon>
        <taxon>Rhizoctonia</taxon>
    </lineage>
</organism>